<proteinExistence type="predicted"/>
<evidence type="ECO:0000313" key="2">
    <source>
        <dbReference type="Proteomes" id="UP000515917"/>
    </source>
</evidence>
<organism evidence="1 2">
    <name type="scientific">Iodobacter fluviatilis</name>
    <dbReference type="NCBI Taxonomy" id="537"/>
    <lineage>
        <taxon>Bacteria</taxon>
        <taxon>Pseudomonadati</taxon>
        <taxon>Pseudomonadota</taxon>
        <taxon>Betaproteobacteria</taxon>
        <taxon>Neisseriales</taxon>
        <taxon>Chitinibacteraceae</taxon>
        <taxon>Iodobacter</taxon>
    </lineage>
</organism>
<keyword evidence="2" id="KW-1185">Reference proteome</keyword>
<gene>
    <name evidence="1" type="ORF">C1H71_00320</name>
</gene>
<dbReference type="KEGG" id="ifl:C1H71_00320"/>
<reference evidence="1 2" key="1">
    <citation type="submission" date="2018-01" db="EMBL/GenBank/DDBJ databases">
        <title>Genome sequence of Iodobacter sp. strain PCH194 isolated from Indian Trans-Himalaya.</title>
        <authorList>
            <person name="Kumar V."/>
            <person name="Thakur V."/>
            <person name="Kumar S."/>
            <person name="Singh D."/>
        </authorList>
    </citation>
    <scope>NUCLEOTIDE SEQUENCE [LARGE SCALE GENOMIC DNA]</scope>
    <source>
        <strain evidence="1 2">PCH194</strain>
    </source>
</reference>
<protein>
    <submittedName>
        <fullName evidence="1">Uncharacterized protein</fullName>
    </submittedName>
</protein>
<sequence length="62" mass="7189">MTRDHFFKHLSITVTHPVASSNTNERQDKKTKGEECGVFAIEARHKSKNTKTACCFIRYLLY</sequence>
<name>A0A7G3G504_9NEIS</name>
<accession>A0A7G3G504</accession>
<dbReference type="Proteomes" id="UP000515917">
    <property type="component" value="Chromosome"/>
</dbReference>
<evidence type="ECO:0000313" key="1">
    <source>
        <dbReference type="EMBL" id="QBC42153.1"/>
    </source>
</evidence>
<dbReference type="EMBL" id="CP025781">
    <property type="protein sequence ID" value="QBC42153.1"/>
    <property type="molecule type" value="Genomic_DNA"/>
</dbReference>
<dbReference type="AlphaFoldDB" id="A0A7G3G504"/>